<evidence type="ECO:0000313" key="3">
    <source>
        <dbReference type="EMBL" id="MDC8832073.1"/>
    </source>
</evidence>
<dbReference type="RefSeq" id="WP_273641860.1">
    <property type="nucleotide sequence ID" value="NZ_JAQQXP010000002.1"/>
</dbReference>
<name>A0ABT5L8B3_9ALTE</name>
<comment type="caution">
    <text evidence="3">The sequence shown here is derived from an EMBL/GenBank/DDBJ whole genome shotgun (WGS) entry which is preliminary data.</text>
</comment>
<evidence type="ECO:0000256" key="1">
    <source>
        <dbReference type="ARBA" id="ARBA00023118"/>
    </source>
</evidence>
<accession>A0ABT5L8B3</accession>
<proteinExistence type="predicted"/>
<feature type="domain" description="CRISPR type III-associated protein" evidence="2">
    <location>
        <begin position="127"/>
        <end position="308"/>
    </location>
</feature>
<dbReference type="InterPro" id="IPR005537">
    <property type="entry name" value="RAMP_III_fam"/>
</dbReference>
<evidence type="ECO:0000259" key="2">
    <source>
        <dbReference type="Pfam" id="PF03787"/>
    </source>
</evidence>
<dbReference type="EMBL" id="JAQQXP010000002">
    <property type="protein sequence ID" value="MDC8832073.1"/>
    <property type="molecule type" value="Genomic_DNA"/>
</dbReference>
<keyword evidence="4" id="KW-1185">Reference proteome</keyword>
<dbReference type="NCBIfam" id="TIGR01898">
    <property type="entry name" value="cas_TM1791_cmr6"/>
    <property type="match status" value="1"/>
</dbReference>
<dbReference type="Pfam" id="PF03787">
    <property type="entry name" value="RAMPs"/>
    <property type="match status" value="1"/>
</dbReference>
<dbReference type="PANTHER" id="PTHR39965">
    <property type="entry name" value="CRISPR SYSTEM CMR SUBUNIT CMR6"/>
    <property type="match status" value="1"/>
</dbReference>
<protein>
    <submittedName>
        <fullName evidence="3">Type III-B CRISPR module RAMP protein Cmr6</fullName>
    </submittedName>
</protein>
<gene>
    <name evidence="3" type="primary">cmr6</name>
    <name evidence="3" type="ORF">OIK42_15040</name>
</gene>
<organism evidence="3 4">
    <name type="scientific">Alteromonas gilva</name>
    <dbReference type="NCBI Taxonomy" id="2987522"/>
    <lineage>
        <taxon>Bacteria</taxon>
        <taxon>Pseudomonadati</taxon>
        <taxon>Pseudomonadota</taxon>
        <taxon>Gammaproteobacteria</taxon>
        <taxon>Alteromonadales</taxon>
        <taxon>Alteromonadaceae</taxon>
        <taxon>Alteromonas/Salinimonas group</taxon>
        <taxon>Alteromonas</taxon>
    </lineage>
</organism>
<dbReference type="PANTHER" id="PTHR39965:SF1">
    <property type="entry name" value="CRISPR SYSTEM CMR SUBUNIT CMR6"/>
    <property type="match status" value="1"/>
</dbReference>
<reference evidence="3 4" key="1">
    <citation type="submission" date="2022-10" db="EMBL/GenBank/DDBJ databases">
        <title>Alteromonas sp. chi3 Genome sequencing.</title>
        <authorList>
            <person name="Park S."/>
        </authorList>
    </citation>
    <scope>NUCLEOTIDE SEQUENCE [LARGE SCALE GENOMIC DNA]</scope>
    <source>
        <strain evidence="4">chi3</strain>
    </source>
</reference>
<dbReference type="Proteomes" id="UP001218788">
    <property type="component" value="Unassembled WGS sequence"/>
</dbReference>
<dbReference type="InterPro" id="IPR010172">
    <property type="entry name" value="CRISPR-assoc_prot_TM1791"/>
</dbReference>
<keyword evidence="1" id="KW-0051">Antiviral defense</keyword>
<sequence length="312" mass="34179">MSSGNAMELKNSADIDSYNDLAKRAHPGLIFDKIFPVSISIHDKQGKVNNRSEKGVLFNALADANSNAEVFNNELLILPASLKQALQAKPSKLDNSSATGDAIKRQVKLVNSLRGKTFQVKSNWRFITGTGNAHRSELGMTFHHQLGAPYLPGSGVKGMLRAYLETLAEEFEDEDSNELFSLIDKVFGKANSDSDDTQPGCVCFFDALPTKRPKLCVDVMTPHFDKWYEKGGNETHALSNTPNEWSDPLPVQFLSVSDITLQFAIAPSPNTTEQVSDDELVFLVEMLKMALSEYGAGAKSSVGYGFFEACSI</sequence>
<evidence type="ECO:0000313" key="4">
    <source>
        <dbReference type="Proteomes" id="UP001218788"/>
    </source>
</evidence>